<gene>
    <name evidence="3" type="ORF">Tco_1041148</name>
</gene>
<keyword evidence="4" id="KW-1185">Reference proteome</keyword>
<sequence>MPRRCHVYAMLVRQTQCDCDPLHPILVKTAWTIDNPGRRFKGCPIRDKDKKCGVYGFLDLELPSDYYKRLFYDLHEENKALKRMNKMSAVMEDSSKRLTNYSNNQMVQDLKDDLTFVKSKLKVYDRLILVVFGCVVFLSVIVLSSDSEDINDGPSKGKVSKEEPTVASVPNVDEYLKDTFFDSTDNDTTNNNIMDDYISDESDSPKSKSEGKCLSVEKNASQKVIKNKNAEDTSEEKYVPIGKVATVQIKERGKQRFEVDADVFGCCFMLLV</sequence>
<reference evidence="3" key="2">
    <citation type="submission" date="2022-01" db="EMBL/GenBank/DDBJ databases">
        <authorList>
            <person name="Yamashiro T."/>
            <person name="Shiraishi A."/>
            <person name="Satake H."/>
            <person name="Nakayama K."/>
        </authorList>
    </citation>
    <scope>NUCLEOTIDE SEQUENCE</scope>
</reference>
<feature type="transmembrane region" description="Helical" evidence="2">
    <location>
        <begin position="127"/>
        <end position="145"/>
    </location>
</feature>
<comment type="caution">
    <text evidence="3">The sequence shown here is derived from an EMBL/GenBank/DDBJ whole genome shotgun (WGS) entry which is preliminary data.</text>
</comment>
<accession>A0ABQ5GHZ0</accession>
<evidence type="ECO:0000256" key="1">
    <source>
        <dbReference type="SAM" id="MobiDB-lite"/>
    </source>
</evidence>
<keyword evidence="2" id="KW-0472">Membrane</keyword>
<dbReference type="Proteomes" id="UP001151760">
    <property type="component" value="Unassembled WGS sequence"/>
</dbReference>
<name>A0ABQ5GHZ0_9ASTR</name>
<evidence type="ECO:0000313" key="4">
    <source>
        <dbReference type="Proteomes" id="UP001151760"/>
    </source>
</evidence>
<evidence type="ECO:0000256" key="2">
    <source>
        <dbReference type="SAM" id="Phobius"/>
    </source>
</evidence>
<protein>
    <recommendedName>
        <fullName evidence="5">Zinc finger GRF-type domain-containing protein</fullName>
    </recommendedName>
</protein>
<proteinExistence type="predicted"/>
<feature type="region of interest" description="Disordered" evidence="1">
    <location>
        <begin position="191"/>
        <end position="212"/>
    </location>
</feature>
<keyword evidence="2" id="KW-1133">Transmembrane helix</keyword>
<dbReference type="EMBL" id="BQNB010018440">
    <property type="protein sequence ID" value="GJT74423.1"/>
    <property type="molecule type" value="Genomic_DNA"/>
</dbReference>
<organism evidence="3 4">
    <name type="scientific">Tanacetum coccineum</name>
    <dbReference type="NCBI Taxonomy" id="301880"/>
    <lineage>
        <taxon>Eukaryota</taxon>
        <taxon>Viridiplantae</taxon>
        <taxon>Streptophyta</taxon>
        <taxon>Embryophyta</taxon>
        <taxon>Tracheophyta</taxon>
        <taxon>Spermatophyta</taxon>
        <taxon>Magnoliopsida</taxon>
        <taxon>eudicotyledons</taxon>
        <taxon>Gunneridae</taxon>
        <taxon>Pentapetalae</taxon>
        <taxon>asterids</taxon>
        <taxon>campanulids</taxon>
        <taxon>Asterales</taxon>
        <taxon>Asteraceae</taxon>
        <taxon>Asteroideae</taxon>
        <taxon>Anthemideae</taxon>
        <taxon>Anthemidinae</taxon>
        <taxon>Tanacetum</taxon>
    </lineage>
</organism>
<evidence type="ECO:0000313" key="3">
    <source>
        <dbReference type="EMBL" id="GJT74423.1"/>
    </source>
</evidence>
<evidence type="ECO:0008006" key="5">
    <source>
        <dbReference type="Google" id="ProtNLM"/>
    </source>
</evidence>
<keyword evidence="2" id="KW-0812">Transmembrane</keyword>
<reference evidence="3" key="1">
    <citation type="journal article" date="2022" name="Int. J. Mol. Sci.">
        <title>Draft Genome of Tanacetum Coccineum: Genomic Comparison of Closely Related Tanacetum-Family Plants.</title>
        <authorList>
            <person name="Yamashiro T."/>
            <person name="Shiraishi A."/>
            <person name="Nakayama K."/>
            <person name="Satake H."/>
        </authorList>
    </citation>
    <scope>NUCLEOTIDE SEQUENCE</scope>
</reference>